<comment type="function">
    <text evidence="1">Mediator of diverse signals that repress RNA polymerase III transcription. Inhibits the de novo assembly of TFIIIB onto DNA.</text>
</comment>
<dbReference type="HOGENOM" id="CLU_037043_3_0_1"/>
<gene>
    <name evidence="4" type="primary">maf1</name>
    <name evidence="3" type="ORF">SJAG_02898</name>
</gene>
<keyword evidence="1" id="KW-0539">Nucleus</keyword>
<evidence type="ECO:0000313" key="3">
    <source>
        <dbReference type="EMBL" id="EEB07790.2"/>
    </source>
</evidence>
<dbReference type="PANTHER" id="PTHR22504">
    <property type="entry name" value="REPRESSOR OF RNA POLYMERASE III TRANSCRIPTION MAF1"/>
    <property type="match status" value="1"/>
</dbReference>
<comment type="subcellular location">
    <subcellularLocation>
        <location evidence="1">Nucleus</location>
    </subcellularLocation>
</comment>
<dbReference type="OMA" id="DKVCRKT"/>
<evidence type="ECO:0000256" key="1">
    <source>
        <dbReference type="PIRNR" id="PIRNR037240"/>
    </source>
</evidence>
<organism evidence="3 5">
    <name type="scientific">Schizosaccharomyces japonicus (strain yFS275 / FY16936)</name>
    <name type="common">Fission yeast</name>
    <dbReference type="NCBI Taxonomy" id="402676"/>
    <lineage>
        <taxon>Eukaryota</taxon>
        <taxon>Fungi</taxon>
        <taxon>Dikarya</taxon>
        <taxon>Ascomycota</taxon>
        <taxon>Taphrinomycotina</taxon>
        <taxon>Schizosaccharomycetes</taxon>
        <taxon>Schizosaccharomycetales</taxon>
        <taxon>Schizosaccharomycetaceae</taxon>
        <taxon>Schizosaccharomyces</taxon>
    </lineage>
</organism>
<accession>B6K1G9</accession>
<dbReference type="STRING" id="402676.B6K1G9"/>
<dbReference type="VEuPathDB" id="FungiDB:SJAG_02898"/>
<dbReference type="GO" id="GO:0016480">
    <property type="term" value="P:negative regulation of transcription by RNA polymerase III"/>
    <property type="evidence" value="ECO:0000318"/>
    <property type="project" value="GO_Central"/>
</dbReference>
<dbReference type="EMBL" id="KE651166">
    <property type="protein sequence ID" value="EEB07790.2"/>
    <property type="molecule type" value="Genomic_DNA"/>
</dbReference>
<proteinExistence type="inferred from homology"/>
<dbReference type="PANTHER" id="PTHR22504:SF0">
    <property type="entry name" value="REPRESSOR OF RNA POLYMERASE III TRANSCRIPTION MAF1 HOMOLOG"/>
    <property type="match status" value="1"/>
</dbReference>
<dbReference type="JaponicusDB" id="SJAG_02898">
    <property type="gene designation" value="maf1"/>
</dbReference>
<evidence type="ECO:0000313" key="5">
    <source>
        <dbReference type="Proteomes" id="UP000001744"/>
    </source>
</evidence>
<dbReference type="Proteomes" id="UP000001744">
    <property type="component" value="Unassembled WGS sequence"/>
</dbReference>
<dbReference type="GeneID" id="7048579"/>
<comment type="similarity">
    <text evidence="1">Belongs to the MAF1 family.</text>
</comment>
<sequence>MKFLELPDLEAINSSLNFDADDCRVRGKCEIYTTKSTVADKKLYKTLETRYQEDMMALSTSKSPEFVNSWTQPSPFGNLDQSSTRRTFMFILATLNASHPDHDFSSLQPNDFYKERFLSHVIESINTTLSNLGRRFSANGMWEVIDRHIVLSDCDIYSYTPDSDSDPYGDGALIWSQSYFFFNRNMKRILYISLHGFRMPIDGHGPGDEEAFSTPGLVESDSEDGYNDEWIANMDD</sequence>
<dbReference type="OrthoDB" id="277029at2759"/>
<protein>
    <recommendedName>
        <fullName evidence="1">Repressor of RNA polymerase III transcription MAF1</fullName>
    </recommendedName>
</protein>
<keyword evidence="1" id="KW-0678">Repressor</keyword>
<dbReference type="GO" id="GO:0000994">
    <property type="term" value="F:RNA polymerase III core binding"/>
    <property type="evidence" value="ECO:0000318"/>
    <property type="project" value="GO_Central"/>
</dbReference>
<feature type="region of interest" description="Disordered" evidence="2">
    <location>
        <begin position="208"/>
        <end position="236"/>
    </location>
</feature>
<evidence type="ECO:0000313" key="4">
    <source>
        <dbReference type="JaponicusDB" id="SJAG_02898"/>
    </source>
</evidence>
<dbReference type="AlphaFoldDB" id="B6K1G9"/>
<evidence type="ECO:0000256" key="2">
    <source>
        <dbReference type="SAM" id="MobiDB-lite"/>
    </source>
</evidence>
<dbReference type="GO" id="GO:0005634">
    <property type="term" value="C:nucleus"/>
    <property type="evidence" value="ECO:0000318"/>
    <property type="project" value="GO_Central"/>
</dbReference>
<dbReference type="InterPro" id="IPR038564">
    <property type="entry name" value="Maf1_sf"/>
</dbReference>
<dbReference type="eggNOG" id="KOG3104">
    <property type="taxonomic scope" value="Eukaryota"/>
</dbReference>
<dbReference type="InterPro" id="IPR015257">
    <property type="entry name" value="Maf1"/>
</dbReference>
<dbReference type="Gene3D" id="3.40.1000.50">
    <property type="entry name" value="Repressor of RNA polymerase III transcription Maf1"/>
    <property type="match status" value="2"/>
</dbReference>
<dbReference type="RefSeq" id="XP_002174083.2">
    <property type="nucleotide sequence ID" value="XM_002174047.2"/>
</dbReference>
<reference evidence="3 5" key="1">
    <citation type="journal article" date="2011" name="Science">
        <title>Comparative functional genomics of the fission yeasts.</title>
        <authorList>
            <person name="Rhind N."/>
            <person name="Chen Z."/>
            <person name="Yassour M."/>
            <person name="Thompson D.A."/>
            <person name="Haas B.J."/>
            <person name="Habib N."/>
            <person name="Wapinski I."/>
            <person name="Roy S."/>
            <person name="Lin M.F."/>
            <person name="Heiman D.I."/>
            <person name="Young S.K."/>
            <person name="Furuya K."/>
            <person name="Guo Y."/>
            <person name="Pidoux A."/>
            <person name="Chen H.M."/>
            <person name="Robbertse B."/>
            <person name="Goldberg J.M."/>
            <person name="Aoki K."/>
            <person name="Bayne E.H."/>
            <person name="Berlin A.M."/>
            <person name="Desjardins C.A."/>
            <person name="Dobbs E."/>
            <person name="Dukaj L."/>
            <person name="Fan L."/>
            <person name="FitzGerald M.G."/>
            <person name="French C."/>
            <person name="Gujja S."/>
            <person name="Hansen K."/>
            <person name="Keifenheim D."/>
            <person name="Levin J.Z."/>
            <person name="Mosher R.A."/>
            <person name="Mueller C.A."/>
            <person name="Pfiffner J."/>
            <person name="Priest M."/>
            <person name="Russ C."/>
            <person name="Smialowska A."/>
            <person name="Swoboda P."/>
            <person name="Sykes S.M."/>
            <person name="Vaughn M."/>
            <person name="Vengrova S."/>
            <person name="Yoder R."/>
            <person name="Zeng Q."/>
            <person name="Allshire R."/>
            <person name="Baulcombe D."/>
            <person name="Birren B.W."/>
            <person name="Brown W."/>
            <person name="Ekwall K."/>
            <person name="Kellis M."/>
            <person name="Leatherwood J."/>
            <person name="Levin H."/>
            <person name="Margalit H."/>
            <person name="Martienssen R."/>
            <person name="Nieduszynski C.A."/>
            <person name="Spatafora J.W."/>
            <person name="Friedman N."/>
            <person name="Dalgaard J.Z."/>
            <person name="Baumann P."/>
            <person name="Niki H."/>
            <person name="Regev A."/>
            <person name="Nusbaum C."/>
        </authorList>
    </citation>
    <scope>NUCLEOTIDE SEQUENCE [LARGE SCALE GENOMIC DNA]</scope>
    <source>
        <strain evidence="5">yFS275 / FY16936</strain>
    </source>
</reference>
<dbReference type="PIRSF" id="PIRSF037240">
    <property type="entry name" value="RNA_polIII_Trep_MAF1"/>
    <property type="match status" value="1"/>
</dbReference>
<keyword evidence="1" id="KW-0805">Transcription regulation</keyword>
<name>B6K1G9_SCHJY</name>
<keyword evidence="1" id="KW-0804">Transcription</keyword>
<keyword evidence="5" id="KW-1185">Reference proteome</keyword>
<dbReference type="Pfam" id="PF09174">
    <property type="entry name" value="Maf1"/>
    <property type="match status" value="1"/>
</dbReference>